<dbReference type="AlphaFoldDB" id="A0A7W5EVW6"/>
<dbReference type="InterPro" id="IPR005066">
    <property type="entry name" value="MoCF_OxRdtse_dimer"/>
</dbReference>
<dbReference type="SUPFAM" id="SSF81296">
    <property type="entry name" value="E set domains"/>
    <property type="match status" value="1"/>
</dbReference>
<dbReference type="Proteomes" id="UP000518892">
    <property type="component" value="Unassembled WGS sequence"/>
</dbReference>
<protein>
    <submittedName>
        <fullName evidence="7">DMSO/TMAO reductase YedYZ molybdopterin-dependent catalytic subunit</fullName>
    </submittedName>
</protein>
<dbReference type="Pfam" id="PF03404">
    <property type="entry name" value="Mo-co_dimer"/>
    <property type="match status" value="1"/>
</dbReference>
<dbReference type="InterPro" id="IPR008335">
    <property type="entry name" value="Mopterin_OxRdtase_euk"/>
</dbReference>
<accession>A0A7W5EVW6</accession>
<dbReference type="InterPro" id="IPR014756">
    <property type="entry name" value="Ig_E-set"/>
</dbReference>
<comment type="cofactor">
    <cofactor evidence="1">
        <name>Mo-molybdopterin</name>
        <dbReference type="ChEBI" id="CHEBI:71302"/>
    </cofactor>
</comment>
<keyword evidence="8" id="KW-1185">Reference proteome</keyword>
<reference evidence="7 8" key="1">
    <citation type="submission" date="2020-08" db="EMBL/GenBank/DDBJ databases">
        <title>Genomic Encyclopedia of Type Strains, Phase III (KMG-III): the genomes of soil and plant-associated and newly described type strains.</title>
        <authorList>
            <person name="Whitman W."/>
        </authorList>
    </citation>
    <scope>NUCLEOTIDE SEQUENCE [LARGE SCALE GENOMIC DNA]</scope>
    <source>
        <strain evidence="7 8">CECT 7744</strain>
    </source>
</reference>
<gene>
    <name evidence="7" type="ORF">FHR97_003179</name>
</gene>
<dbReference type="GO" id="GO:0020037">
    <property type="term" value="F:heme binding"/>
    <property type="evidence" value="ECO:0007669"/>
    <property type="project" value="TreeGrafter"/>
</dbReference>
<evidence type="ECO:0000256" key="3">
    <source>
        <dbReference type="ARBA" id="ARBA00022723"/>
    </source>
</evidence>
<evidence type="ECO:0000259" key="5">
    <source>
        <dbReference type="Pfam" id="PF00174"/>
    </source>
</evidence>
<dbReference type="CDD" id="cd02110">
    <property type="entry name" value="SO_family_Moco_dimer"/>
    <property type="match status" value="1"/>
</dbReference>
<dbReference type="GO" id="GO:0030151">
    <property type="term" value="F:molybdenum ion binding"/>
    <property type="evidence" value="ECO:0007669"/>
    <property type="project" value="InterPro"/>
</dbReference>
<dbReference type="InterPro" id="IPR000572">
    <property type="entry name" value="OxRdtase_Mopterin-bd_dom"/>
</dbReference>
<keyword evidence="3" id="KW-0479">Metal-binding</keyword>
<dbReference type="PANTHER" id="PTHR19372:SF7">
    <property type="entry name" value="SULFITE OXIDASE, MITOCHONDRIAL"/>
    <property type="match status" value="1"/>
</dbReference>
<name>A0A7W5EVW6_9GAMM</name>
<keyword evidence="2" id="KW-0500">Molybdenum</keyword>
<dbReference type="Gene3D" id="2.60.40.650">
    <property type="match status" value="1"/>
</dbReference>
<evidence type="ECO:0000313" key="7">
    <source>
        <dbReference type="EMBL" id="MBB3232311.1"/>
    </source>
</evidence>
<dbReference type="GO" id="GO:0008482">
    <property type="term" value="F:sulfite oxidase activity"/>
    <property type="evidence" value="ECO:0007669"/>
    <property type="project" value="TreeGrafter"/>
</dbReference>
<evidence type="ECO:0000256" key="2">
    <source>
        <dbReference type="ARBA" id="ARBA00022505"/>
    </source>
</evidence>
<feature type="domain" description="Oxidoreductase molybdopterin-binding" evidence="5">
    <location>
        <begin position="39"/>
        <end position="210"/>
    </location>
</feature>
<dbReference type="Gene3D" id="3.90.420.10">
    <property type="entry name" value="Oxidoreductase, molybdopterin-binding domain"/>
    <property type="match status" value="1"/>
</dbReference>
<sequence length="357" mass="40194">MTTDFTLEELQSATRNHGMPLEGLAYATTPLGMHYVLTHFDIPRVDPEAWRLEVDGRVTRALSLSLEELRSRPRVSQPVTLECAGNGRARLEPRPHSQPWLDEAVGTGEWTGTPLGPLLQEAGLLDEAREVLFTGLDRGEQGGIVQRYQRALSAADCLRPEVLLAYEMNGEPLPPQHGFPLRLIVPGWYGMTQVKWLQRITVLDEPFWGYQQNVFYRIAQHEDDPGVQLSRMYPRALMVPPGMPVFETRERLLPPGHHPLQGRAWSGWGSIDRVEVSTDAGQHWQVAALESPTAPHAWQAWSLDWEADEGRHELLCRATDAAGNVQPLVPQWNLKGVANNAVQRLMVQVRREFEPAP</sequence>
<evidence type="ECO:0000259" key="6">
    <source>
        <dbReference type="Pfam" id="PF03404"/>
    </source>
</evidence>
<keyword evidence="4" id="KW-0560">Oxidoreductase</keyword>
<proteinExistence type="predicted"/>
<dbReference type="GO" id="GO:0043546">
    <property type="term" value="F:molybdopterin cofactor binding"/>
    <property type="evidence" value="ECO:0007669"/>
    <property type="project" value="TreeGrafter"/>
</dbReference>
<dbReference type="Pfam" id="PF00174">
    <property type="entry name" value="Oxidored_molyb"/>
    <property type="match status" value="1"/>
</dbReference>
<dbReference type="InterPro" id="IPR036374">
    <property type="entry name" value="OxRdtase_Mopterin-bd_sf"/>
</dbReference>
<comment type="caution">
    <text evidence="7">The sequence shown here is derived from an EMBL/GenBank/DDBJ whole genome shotgun (WGS) entry which is preliminary data.</text>
</comment>
<dbReference type="SUPFAM" id="SSF56524">
    <property type="entry name" value="Oxidoreductase molybdopterin-binding domain"/>
    <property type="match status" value="1"/>
</dbReference>
<evidence type="ECO:0000313" key="8">
    <source>
        <dbReference type="Proteomes" id="UP000518892"/>
    </source>
</evidence>
<evidence type="ECO:0000256" key="4">
    <source>
        <dbReference type="ARBA" id="ARBA00023002"/>
    </source>
</evidence>
<dbReference type="PRINTS" id="PR00407">
    <property type="entry name" value="EUMOPTERIN"/>
</dbReference>
<feature type="domain" description="Moybdenum cofactor oxidoreductase dimerisation" evidence="6">
    <location>
        <begin position="259"/>
        <end position="349"/>
    </location>
</feature>
<organism evidence="7 8">
    <name type="scientific">Halomonas stenophila</name>
    <dbReference type="NCBI Taxonomy" id="795312"/>
    <lineage>
        <taxon>Bacteria</taxon>
        <taxon>Pseudomonadati</taxon>
        <taxon>Pseudomonadota</taxon>
        <taxon>Gammaproteobacteria</taxon>
        <taxon>Oceanospirillales</taxon>
        <taxon>Halomonadaceae</taxon>
        <taxon>Halomonas</taxon>
    </lineage>
</organism>
<dbReference type="RefSeq" id="WP_221187826.1">
    <property type="nucleotide sequence ID" value="NZ_JACHXR010000011.1"/>
</dbReference>
<dbReference type="GO" id="GO:0006790">
    <property type="term" value="P:sulfur compound metabolic process"/>
    <property type="evidence" value="ECO:0007669"/>
    <property type="project" value="TreeGrafter"/>
</dbReference>
<dbReference type="EMBL" id="JACHXR010000011">
    <property type="protein sequence ID" value="MBB3232311.1"/>
    <property type="molecule type" value="Genomic_DNA"/>
</dbReference>
<dbReference type="PANTHER" id="PTHR19372">
    <property type="entry name" value="SULFITE REDUCTASE"/>
    <property type="match status" value="1"/>
</dbReference>
<evidence type="ECO:0000256" key="1">
    <source>
        <dbReference type="ARBA" id="ARBA00001924"/>
    </source>
</evidence>